<keyword evidence="1" id="KW-0175">Coiled coil</keyword>
<evidence type="ECO:0000313" key="3">
    <source>
        <dbReference type="EMBL" id="KAL1266060.1"/>
    </source>
</evidence>
<evidence type="ECO:0000313" key="4">
    <source>
        <dbReference type="Proteomes" id="UP001558613"/>
    </source>
</evidence>
<proteinExistence type="predicted"/>
<name>A0ABR3MN53_9TELE</name>
<organism evidence="3 4">
    <name type="scientific">Cirrhinus molitorella</name>
    <name type="common">mud carp</name>
    <dbReference type="NCBI Taxonomy" id="172907"/>
    <lineage>
        <taxon>Eukaryota</taxon>
        <taxon>Metazoa</taxon>
        <taxon>Chordata</taxon>
        <taxon>Craniata</taxon>
        <taxon>Vertebrata</taxon>
        <taxon>Euteleostomi</taxon>
        <taxon>Actinopterygii</taxon>
        <taxon>Neopterygii</taxon>
        <taxon>Teleostei</taxon>
        <taxon>Ostariophysi</taxon>
        <taxon>Cypriniformes</taxon>
        <taxon>Cyprinidae</taxon>
        <taxon>Labeoninae</taxon>
        <taxon>Labeonini</taxon>
        <taxon>Cirrhinus</taxon>
    </lineage>
</organism>
<reference evidence="3 4" key="1">
    <citation type="submission" date="2023-09" db="EMBL/GenBank/DDBJ databases">
        <authorList>
            <person name="Wang M."/>
        </authorList>
    </citation>
    <scope>NUCLEOTIDE SEQUENCE [LARGE SCALE GENOMIC DNA]</scope>
    <source>
        <strain evidence="3">GT-2023</strain>
        <tissue evidence="3">Liver</tissue>
    </source>
</reference>
<evidence type="ECO:0008006" key="5">
    <source>
        <dbReference type="Google" id="ProtNLM"/>
    </source>
</evidence>
<dbReference type="Pfam" id="PF06625">
    <property type="entry name" value="DUF1151"/>
    <property type="match status" value="1"/>
</dbReference>
<dbReference type="InterPro" id="IPR009533">
    <property type="entry name" value="FAM107"/>
</dbReference>
<accession>A0ABR3MN53</accession>
<keyword evidence="4" id="KW-1185">Reference proteome</keyword>
<sequence>MGIIQSSRSSYLRCITQSSMLLYYKTQVISQRMGHKNPKTERSSCPTSASQQSTEDQDDLIRPKKLSNPVLESSGRRRLHRELLVSHRWGLLPEEKPELKRVLEQRRLEQHREREQASQPPSDLEQELHKRRQKLLAYEQEELRRTQELQNTPEFVRVRDNLRHIAITGY</sequence>
<gene>
    <name evidence="3" type="ORF">QQF64_004087</name>
</gene>
<feature type="compositionally biased region" description="Polar residues" evidence="2">
    <location>
        <begin position="43"/>
        <end position="54"/>
    </location>
</feature>
<dbReference type="EMBL" id="JAYMGO010000011">
    <property type="protein sequence ID" value="KAL1266060.1"/>
    <property type="molecule type" value="Genomic_DNA"/>
</dbReference>
<protein>
    <recommendedName>
        <fullName evidence="5">Protein FAM107B-like</fullName>
    </recommendedName>
</protein>
<dbReference type="Proteomes" id="UP001558613">
    <property type="component" value="Unassembled WGS sequence"/>
</dbReference>
<evidence type="ECO:0000256" key="1">
    <source>
        <dbReference type="ARBA" id="ARBA00023054"/>
    </source>
</evidence>
<evidence type="ECO:0000256" key="2">
    <source>
        <dbReference type="SAM" id="MobiDB-lite"/>
    </source>
</evidence>
<dbReference type="PANTHER" id="PTHR16768">
    <property type="entry name" value="DOWN REGULATED IN RENAL CARCINOMA 1/TU3A"/>
    <property type="match status" value="1"/>
</dbReference>
<comment type="caution">
    <text evidence="3">The sequence shown here is derived from an EMBL/GenBank/DDBJ whole genome shotgun (WGS) entry which is preliminary data.</text>
</comment>
<dbReference type="PANTHER" id="PTHR16768:SF7">
    <property type="entry name" value="PROTEIN FAM107B-LIKE"/>
    <property type="match status" value="1"/>
</dbReference>
<feature type="region of interest" description="Disordered" evidence="2">
    <location>
        <begin position="33"/>
        <end position="77"/>
    </location>
</feature>